<dbReference type="OrthoDB" id="5230585at2759"/>
<evidence type="ECO:0000313" key="3">
    <source>
        <dbReference type="Proteomes" id="UP000799770"/>
    </source>
</evidence>
<evidence type="ECO:0000259" key="1">
    <source>
        <dbReference type="Pfam" id="PF07985"/>
    </source>
</evidence>
<feature type="domain" description="SRR1-like" evidence="1">
    <location>
        <begin position="221"/>
        <end position="325"/>
    </location>
</feature>
<keyword evidence="3" id="KW-1185">Reference proteome</keyword>
<gene>
    <name evidence="2" type="ORF">BDV96DRAFT_606286</name>
</gene>
<dbReference type="Proteomes" id="UP000799770">
    <property type="component" value="Unassembled WGS sequence"/>
</dbReference>
<dbReference type="Pfam" id="PF07985">
    <property type="entry name" value="SRR1"/>
    <property type="match status" value="1"/>
</dbReference>
<sequence>MDPKVTEAPESVDPSMVPHPEAIDTRKVFDPKIIDELKDLDLHKADDLEKALRYGGKHNIDYTIAISKYYGKDHPVWGFKEIHKKLSGKPYHSDESLQKAIKMVTELNTYSLGTRVTLKYVNMFGEPSEQHVVIGEDDFEPGFIGVAVQNYFASAEFVARPLQHLRTKFPFCPFYPGWVPPTYKAGSGATQENKAWVKEREEVWKSSEYPKQIESFFQTHGSKLSQVTKVICMGLGAFCRPVRSDDPIKEIRFKMHDCAMAQHLGALEVRERIAQCQGKEAEDIELLAQDPAYTGFCISILTKRGFRVLDTQQGEAFTRIDQKSFNISIGEGLLQQCYVGLGGGDAPAGLWMDVRCEDTEAEKDKYQIPEDIPFGTTSAMIKYRNRCLRHEFNVDESDESEKWFEGTEFLIKLDDPNSELSKGEAT</sequence>
<dbReference type="PANTHER" id="PTHR42080:SF1">
    <property type="entry name" value="SRR1-LIKE DOMAIN-CONTAINING PROTEIN"/>
    <property type="match status" value="1"/>
</dbReference>
<dbReference type="AlphaFoldDB" id="A0A6A5YNH1"/>
<evidence type="ECO:0000313" key="2">
    <source>
        <dbReference type="EMBL" id="KAF2107738.1"/>
    </source>
</evidence>
<reference evidence="2" key="1">
    <citation type="journal article" date="2020" name="Stud. Mycol.">
        <title>101 Dothideomycetes genomes: a test case for predicting lifestyles and emergence of pathogens.</title>
        <authorList>
            <person name="Haridas S."/>
            <person name="Albert R."/>
            <person name="Binder M."/>
            <person name="Bloem J."/>
            <person name="Labutti K."/>
            <person name="Salamov A."/>
            <person name="Andreopoulos B."/>
            <person name="Baker S."/>
            <person name="Barry K."/>
            <person name="Bills G."/>
            <person name="Bluhm B."/>
            <person name="Cannon C."/>
            <person name="Castanera R."/>
            <person name="Culley D."/>
            <person name="Daum C."/>
            <person name="Ezra D."/>
            <person name="Gonzalez J."/>
            <person name="Henrissat B."/>
            <person name="Kuo A."/>
            <person name="Liang C."/>
            <person name="Lipzen A."/>
            <person name="Lutzoni F."/>
            <person name="Magnuson J."/>
            <person name="Mondo S."/>
            <person name="Nolan M."/>
            <person name="Ohm R."/>
            <person name="Pangilinan J."/>
            <person name="Park H.-J."/>
            <person name="Ramirez L."/>
            <person name="Alfaro M."/>
            <person name="Sun H."/>
            <person name="Tritt A."/>
            <person name="Yoshinaga Y."/>
            <person name="Zwiers L.-H."/>
            <person name="Turgeon B."/>
            <person name="Goodwin S."/>
            <person name="Spatafora J."/>
            <person name="Crous P."/>
            <person name="Grigoriev I."/>
        </authorList>
    </citation>
    <scope>NUCLEOTIDE SEQUENCE</scope>
    <source>
        <strain evidence="2">CBS 627.86</strain>
    </source>
</reference>
<protein>
    <recommendedName>
        <fullName evidence="1">SRR1-like domain-containing protein</fullName>
    </recommendedName>
</protein>
<name>A0A6A5YNH1_9PLEO</name>
<dbReference type="PANTHER" id="PTHR42080">
    <property type="entry name" value="SRR1 DOMAIN-CONTAINING PROTEIN"/>
    <property type="match status" value="1"/>
</dbReference>
<dbReference type="EMBL" id="ML977352">
    <property type="protein sequence ID" value="KAF2107738.1"/>
    <property type="molecule type" value="Genomic_DNA"/>
</dbReference>
<organism evidence="2 3">
    <name type="scientific">Lophiotrema nucula</name>
    <dbReference type="NCBI Taxonomy" id="690887"/>
    <lineage>
        <taxon>Eukaryota</taxon>
        <taxon>Fungi</taxon>
        <taxon>Dikarya</taxon>
        <taxon>Ascomycota</taxon>
        <taxon>Pezizomycotina</taxon>
        <taxon>Dothideomycetes</taxon>
        <taxon>Pleosporomycetidae</taxon>
        <taxon>Pleosporales</taxon>
        <taxon>Lophiotremataceae</taxon>
        <taxon>Lophiotrema</taxon>
    </lineage>
</organism>
<dbReference type="InterPro" id="IPR012942">
    <property type="entry name" value="SRR1-like"/>
</dbReference>
<accession>A0A6A5YNH1</accession>
<proteinExistence type="predicted"/>